<dbReference type="Proteomes" id="UP000009875">
    <property type="component" value="Unassembled WGS sequence"/>
</dbReference>
<dbReference type="InterPro" id="IPR015421">
    <property type="entry name" value="PyrdxlP-dep_Trfase_major"/>
</dbReference>
<reference evidence="1 2" key="1">
    <citation type="submission" date="2012-09" db="EMBL/GenBank/DDBJ databases">
        <title>The Genome Sequence of Alloiococcus otitis ATCC 51267.</title>
        <authorList>
            <consortium name="The Broad Institute Genome Sequencing Platform"/>
            <person name="Earl A."/>
            <person name="Ward D."/>
            <person name="Feldgarden M."/>
            <person name="Gevers D."/>
            <person name="Huys G."/>
            <person name="Walker B."/>
            <person name="Young S.K."/>
            <person name="Zeng Q."/>
            <person name="Gargeya S."/>
            <person name="Fitzgerald M."/>
            <person name="Haas B."/>
            <person name="Abouelleil A."/>
            <person name="Alvarado L."/>
            <person name="Arachchi H.M."/>
            <person name="Berlin A.M."/>
            <person name="Chapman S.B."/>
            <person name="Goldberg J."/>
            <person name="Griggs A."/>
            <person name="Gujja S."/>
            <person name="Hansen M."/>
            <person name="Howarth C."/>
            <person name="Imamovic A."/>
            <person name="Larimer J."/>
            <person name="McCowen C."/>
            <person name="Montmayeur A."/>
            <person name="Murphy C."/>
            <person name="Neiman D."/>
            <person name="Pearson M."/>
            <person name="Priest M."/>
            <person name="Roberts A."/>
            <person name="Saif S."/>
            <person name="Shea T."/>
            <person name="Sisk P."/>
            <person name="Sykes S."/>
            <person name="Wortman J."/>
            <person name="Nusbaum C."/>
            <person name="Birren B."/>
        </authorList>
    </citation>
    <scope>NUCLEOTIDE SEQUENCE [LARGE SCALE GENOMIC DNA]</scope>
    <source>
        <strain evidence="1 2">ATCC 51267</strain>
    </source>
</reference>
<dbReference type="PANTHER" id="PTHR43799:SF1">
    <property type="entry name" value="ASPARTATE AMINOTRANSFERASE"/>
    <property type="match status" value="1"/>
</dbReference>
<dbReference type="HOGENOM" id="CLU_635914_0_0_9"/>
<dbReference type="AlphaFoldDB" id="K9EXR3"/>
<sequence length="417" mass="47087">MDQEIEYLQKLKNEYQAYLKDPVNLNIARGIPSKDQLDLSQDLLSLDLSQDYMSQDQVDLRSYGGIDGVLEARTLFAELLETEIEEVMVVGNASLQVMYLSLDYFMNHQDHPWSQQGPVKFLCPVPGYDRHFAMLDYLGYDMVPVPLTGSGPDMDVVEDLVKDDPSIKGIFCVPKYSNPTGEVYSDETIHRLVKMETAASDFKILWDNAYIVHHLTEDQVEIPNILDLAKENQVADRPFIYTSTSKMTLPGAGIAAIAASRNNLQAFQNFLSKQLTSFDKLNQKRQTLFLKNKANILDHMAKHAAILKPKFDYILNRLEEAFPDRKLLDWTKPKGGYFIHLTTQEGCAQEIVQKLADIGLAVTQANATYPKGDNPKDNSIRLAPTFASLEDLVKAMDAIILCVELVSLSKERKNENE</sequence>
<dbReference type="SUPFAM" id="SSF53383">
    <property type="entry name" value="PLP-dependent transferases"/>
    <property type="match status" value="1"/>
</dbReference>
<organism evidence="1 2">
    <name type="scientific">Alloiococcus otitis ATCC 51267</name>
    <dbReference type="NCBI Taxonomy" id="883081"/>
    <lineage>
        <taxon>Bacteria</taxon>
        <taxon>Bacillati</taxon>
        <taxon>Bacillota</taxon>
        <taxon>Bacilli</taxon>
        <taxon>Lactobacillales</taxon>
        <taxon>Carnobacteriaceae</taxon>
        <taxon>Alloiococcus</taxon>
    </lineage>
</organism>
<dbReference type="STRING" id="883081.HMPREF9698_00347"/>
<dbReference type="EMBL" id="AGXA01000005">
    <property type="protein sequence ID" value="EKU94035.1"/>
    <property type="molecule type" value="Genomic_DNA"/>
</dbReference>
<dbReference type="InterPro" id="IPR015424">
    <property type="entry name" value="PyrdxlP-dep_Trfase"/>
</dbReference>
<comment type="caution">
    <text evidence="1">The sequence shown here is derived from an EMBL/GenBank/DDBJ whole genome shotgun (WGS) entry which is preliminary data.</text>
</comment>
<dbReference type="RefSeq" id="WP_003776727.1">
    <property type="nucleotide sequence ID" value="NZ_JH992957.1"/>
</dbReference>
<proteinExistence type="predicted"/>
<dbReference type="PATRIC" id="fig|883081.3.peg.349"/>
<dbReference type="InterPro" id="IPR015422">
    <property type="entry name" value="PyrdxlP-dep_Trfase_small"/>
</dbReference>
<evidence type="ECO:0008006" key="3">
    <source>
        <dbReference type="Google" id="ProtNLM"/>
    </source>
</evidence>
<dbReference type="InterPro" id="IPR024551">
    <property type="entry name" value="AspAT_Ic"/>
</dbReference>
<dbReference type="PANTHER" id="PTHR43799">
    <property type="entry name" value="AMINOTRANSFERASE, PUTATIVE-RELATED"/>
    <property type="match status" value="1"/>
</dbReference>
<protein>
    <recommendedName>
        <fullName evidence="3">Aminotransferase class I/classII domain-containing protein</fullName>
    </recommendedName>
</protein>
<accession>K9EXR3</accession>
<dbReference type="Gene3D" id="3.40.640.10">
    <property type="entry name" value="Type I PLP-dependent aspartate aminotransferase-like (Major domain)"/>
    <property type="match status" value="1"/>
</dbReference>
<keyword evidence="2" id="KW-1185">Reference proteome</keyword>
<evidence type="ECO:0000313" key="1">
    <source>
        <dbReference type="EMBL" id="EKU94035.1"/>
    </source>
</evidence>
<dbReference type="GO" id="GO:0004069">
    <property type="term" value="F:L-aspartate:2-oxoglutarate aminotransferase activity"/>
    <property type="evidence" value="ECO:0007669"/>
    <property type="project" value="InterPro"/>
</dbReference>
<dbReference type="OrthoDB" id="9802328at2"/>
<dbReference type="Pfam" id="PF12897">
    <property type="entry name" value="Asp_aminotransf"/>
    <property type="match status" value="1"/>
</dbReference>
<dbReference type="Gene3D" id="3.90.1150.10">
    <property type="entry name" value="Aspartate Aminotransferase, domain 1"/>
    <property type="match status" value="1"/>
</dbReference>
<gene>
    <name evidence="1" type="ORF">HMPREF9698_00347</name>
</gene>
<dbReference type="eggNOG" id="COG1167">
    <property type="taxonomic scope" value="Bacteria"/>
</dbReference>
<name>K9EXR3_9LACT</name>
<evidence type="ECO:0000313" key="2">
    <source>
        <dbReference type="Proteomes" id="UP000009875"/>
    </source>
</evidence>